<evidence type="ECO:0000256" key="6">
    <source>
        <dbReference type="PROSITE-ProRule" id="PRU00108"/>
    </source>
</evidence>
<dbReference type="Gene3D" id="1.10.10.60">
    <property type="entry name" value="Homeodomain-like"/>
    <property type="match status" value="1"/>
</dbReference>
<dbReference type="GO" id="GO:0000981">
    <property type="term" value="F:DNA-binding transcription factor activity, RNA polymerase II-specific"/>
    <property type="evidence" value="ECO:0007669"/>
    <property type="project" value="InterPro"/>
</dbReference>
<dbReference type="GO" id="GO:0000978">
    <property type="term" value="F:RNA polymerase II cis-regulatory region sequence-specific DNA binding"/>
    <property type="evidence" value="ECO:0007669"/>
    <property type="project" value="TreeGrafter"/>
</dbReference>
<dbReference type="SMART" id="SM00389">
    <property type="entry name" value="HOX"/>
    <property type="match status" value="1"/>
</dbReference>
<dbReference type="InterPro" id="IPR020479">
    <property type="entry name" value="HD_metazoa"/>
</dbReference>
<accession>A0AAV5UJU3</accession>
<evidence type="ECO:0000313" key="11">
    <source>
        <dbReference type="Proteomes" id="UP001432027"/>
    </source>
</evidence>
<protein>
    <recommendedName>
        <fullName evidence="9">Homeobox domain-containing protein</fullName>
    </recommendedName>
</protein>
<evidence type="ECO:0000256" key="1">
    <source>
        <dbReference type="ARBA" id="ARBA00004123"/>
    </source>
</evidence>
<proteinExistence type="predicted"/>
<feature type="domain" description="Homeobox" evidence="9">
    <location>
        <begin position="83"/>
        <end position="143"/>
    </location>
</feature>
<keyword evidence="3 6" id="KW-0238">DNA-binding</keyword>
<dbReference type="PANTHER" id="PTHR24340:SF41">
    <property type="entry name" value="MUSCLE-SPECIFIC HOMEOBOX PROTEIN TINMAN-RELATED"/>
    <property type="match status" value="1"/>
</dbReference>
<dbReference type="GO" id="GO:0030154">
    <property type="term" value="P:cell differentiation"/>
    <property type="evidence" value="ECO:0007669"/>
    <property type="project" value="TreeGrafter"/>
</dbReference>
<keyword evidence="4 6" id="KW-0371">Homeobox</keyword>
<evidence type="ECO:0000256" key="7">
    <source>
        <dbReference type="RuleBase" id="RU000682"/>
    </source>
</evidence>
<evidence type="ECO:0000256" key="5">
    <source>
        <dbReference type="ARBA" id="ARBA00023242"/>
    </source>
</evidence>
<keyword evidence="2" id="KW-0217">Developmental protein</keyword>
<feature type="region of interest" description="Disordered" evidence="8">
    <location>
        <begin position="1"/>
        <end position="23"/>
    </location>
</feature>
<dbReference type="PROSITE" id="PS50071">
    <property type="entry name" value="HOMEOBOX_2"/>
    <property type="match status" value="1"/>
</dbReference>
<dbReference type="Pfam" id="PF00046">
    <property type="entry name" value="Homeodomain"/>
    <property type="match status" value="1"/>
</dbReference>
<feature type="non-terminal residue" evidence="10">
    <location>
        <position position="176"/>
    </location>
</feature>
<dbReference type="AlphaFoldDB" id="A0AAV5UJU3"/>
<evidence type="ECO:0000256" key="4">
    <source>
        <dbReference type="ARBA" id="ARBA00023155"/>
    </source>
</evidence>
<evidence type="ECO:0000256" key="8">
    <source>
        <dbReference type="SAM" id="MobiDB-lite"/>
    </source>
</evidence>
<reference evidence="10" key="1">
    <citation type="submission" date="2023-10" db="EMBL/GenBank/DDBJ databases">
        <title>Genome assembly of Pristionchus species.</title>
        <authorList>
            <person name="Yoshida K."/>
            <person name="Sommer R.J."/>
        </authorList>
    </citation>
    <scope>NUCLEOTIDE SEQUENCE</scope>
    <source>
        <strain evidence="10">RS0144</strain>
    </source>
</reference>
<evidence type="ECO:0000256" key="2">
    <source>
        <dbReference type="ARBA" id="ARBA00022473"/>
    </source>
</evidence>
<comment type="subcellular location">
    <subcellularLocation>
        <location evidence="1 6 7">Nucleus</location>
    </subcellularLocation>
</comment>
<gene>
    <name evidence="10" type="ORF">PENTCL1PPCAC_28694</name>
</gene>
<dbReference type="GO" id="GO:0005634">
    <property type="term" value="C:nucleus"/>
    <property type="evidence" value="ECO:0007669"/>
    <property type="project" value="UniProtKB-SubCell"/>
</dbReference>
<keyword evidence="5 6" id="KW-0539">Nucleus</keyword>
<dbReference type="CDD" id="cd00086">
    <property type="entry name" value="homeodomain"/>
    <property type="match status" value="1"/>
</dbReference>
<dbReference type="PRINTS" id="PR00024">
    <property type="entry name" value="HOMEOBOX"/>
</dbReference>
<dbReference type="SUPFAM" id="SSF46689">
    <property type="entry name" value="Homeodomain-like"/>
    <property type="match status" value="1"/>
</dbReference>
<sequence length="176" mass="20412">MANNPTFPYPLPSIPYPPDQSRSEAVFRPENAPVSYPIERAGDPTFFLNSLCFPQAVGYHGVLRQGEQSDSDDNSKINLRTQHNRRKPRVLFTHEQVAELEERFSRQRYVSAAEREELATKLTLTATQVKIWFQNRRYKKKRLEQDRTLQLSQLPFNNPIFAQTMLGFAQMPPTSQ</sequence>
<organism evidence="10 11">
    <name type="scientific">Pristionchus entomophagus</name>
    <dbReference type="NCBI Taxonomy" id="358040"/>
    <lineage>
        <taxon>Eukaryota</taxon>
        <taxon>Metazoa</taxon>
        <taxon>Ecdysozoa</taxon>
        <taxon>Nematoda</taxon>
        <taxon>Chromadorea</taxon>
        <taxon>Rhabditida</taxon>
        <taxon>Rhabditina</taxon>
        <taxon>Diplogasteromorpha</taxon>
        <taxon>Diplogasteroidea</taxon>
        <taxon>Neodiplogasteridae</taxon>
        <taxon>Pristionchus</taxon>
    </lineage>
</organism>
<dbReference type="InterPro" id="IPR050394">
    <property type="entry name" value="Homeobox_NK-like"/>
</dbReference>
<evidence type="ECO:0000259" key="9">
    <source>
        <dbReference type="PROSITE" id="PS50071"/>
    </source>
</evidence>
<dbReference type="InterPro" id="IPR001356">
    <property type="entry name" value="HD"/>
</dbReference>
<dbReference type="Proteomes" id="UP001432027">
    <property type="component" value="Unassembled WGS sequence"/>
</dbReference>
<dbReference type="EMBL" id="BTSX01000006">
    <property type="protein sequence ID" value="GMT06520.1"/>
    <property type="molecule type" value="Genomic_DNA"/>
</dbReference>
<feature type="compositionally biased region" description="Pro residues" evidence="8">
    <location>
        <begin position="7"/>
        <end position="18"/>
    </location>
</feature>
<dbReference type="PROSITE" id="PS00027">
    <property type="entry name" value="HOMEOBOX_1"/>
    <property type="match status" value="1"/>
</dbReference>
<name>A0AAV5UJU3_9BILA</name>
<dbReference type="InterPro" id="IPR009057">
    <property type="entry name" value="Homeodomain-like_sf"/>
</dbReference>
<keyword evidence="11" id="KW-1185">Reference proteome</keyword>
<dbReference type="InterPro" id="IPR017970">
    <property type="entry name" value="Homeobox_CS"/>
</dbReference>
<evidence type="ECO:0000313" key="10">
    <source>
        <dbReference type="EMBL" id="GMT06520.1"/>
    </source>
</evidence>
<dbReference type="PANTHER" id="PTHR24340">
    <property type="entry name" value="HOMEOBOX PROTEIN NKX"/>
    <property type="match status" value="1"/>
</dbReference>
<feature type="DNA-binding region" description="Homeobox" evidence="6">
    <location>
        <begin position="85"/>
        <end position="144"/>
    </location>
</feature>
<comment type="caution">
    <text evidence="10">The sequence shown here is derived from an EMBL/GenBank/DDBJ whole genome shotgun (WGS) entry which is preliminary data.</text>
</comment>
<evidence type="ECO:0000256" key="3">
    <source>
        <dbReference type="ARBA" id="ARBA00023125"/>
    </source>
</evidence>